<evidence type="ECO:0000313" key="3">
    <source>
        <dbReference type="Proteomes" id="UP000540919"/>
    </source>
</evidence>
<keyword evidence="1" id="KW-0472">Membrane</keyword>
<protein>
    <submittedName>
        <fullName evidence="2">Uncharacterized protein</fullName>
    </submittedName>
</protein>
<dbReference type="Proteomes" id="UP000540919">
    <property type="component" value="Unassembled WGS sequence"/>
</dbReference>
<keyword evidence="1" id="KW-1133">Transmembrane helix</keyword>
<reference evidence="2 3" key="1">
    <citation type="submission" date="2020-06" db="EMBL/GenBank/DDBJ databases">
        <title>Anaerococcus sp. nov., isolated form swine feces.</title>
        <authorList>
            <person name="Yu S."/>
        </authorList>
    </citation>
    <scope>NUCLEOTIDE SEQUENCE [LARGE SCALE GENOMIC DNA]</scope>
    <source>
        <strain evidence="2 3">AGMB00486</strain>
    </source>
</reference>
<comment type="caution">
    <text evidence="2">The sequence shown here is derived from an EMBL/GenBank/DDBJ whole genome shotgun (WGS) entry which is preliminary data.</text>
</comment>
<keyword evidence="1" id="KW-0812">Transmembrane</keyword>
<feature type="transmembrane region" description="Helical" evidence="1">
    <location>
        <begin position="75"/>
        <end position="92"/>
    </location>
</feature>
<name>A0ABX2NBN6_9FIRM</name>
<feature type="transmembrane region" description="Helical" evidence="1">
    <location>
        <begin position="12"/>
        <end position="34"/>
    </location>
</feature>
<dbReference type="RefSeq" id="WP_176270033.1">
    <property type="nucleotide sequence ID" value="NZ_JABVBA010000009.1"/>
</dbReference>
<sequence length="95" mass="10912">MDKKNTNLSKYFSYLPLAGSIVAVLISVLFYVLMGKKFQTEYLIKPIIYFAIFTVIGLFGTKYLEDEILVKNKNLIIILIIVFLIIQVLAYLKSI</sequence>
<keyword evidence="3" id="KW-1185">Reference proteome</keyword>
<proteinExistence type="predicted"/>
<dbReference type="EMBL" id="JABVBA010000009">
    <property type="protein sequence ID" value="NVF12131.1"/>
    <property type="molecule type" value="Genomic_DNA"/>
</dbReference>
<evidence type="ECO:0000256" key="1">
    <source>
        <dbReference type="SAM" id="Phobius"/>
    </source>
</evidence>
<accession>A0ABX2NBN6</accession>
<gene>
    <name evidence="2" type="ORF">HV819_09100</name>
</gene>
<organism evidence="2 3">
    <name type="scientific">Anaerococcus faecalis</name>
    <dbReference type="NCBI Taxonomy" id="2742993"/>
    <lineage>
        <taxon>Bacteria</taxon>
        <taxon>Bacillati</taxon>
        <taxon>Bacillota</taxon>
        <taxon>Tissierellia</taxon>
        <taxon>Tissierellales</taxon>
        <taxon>Peptoniphilaceae</taxon>
        <taxon>Anaerococcus</taxon>
    </lineage>
</organism>
<evidence type="ECO:0000313" key="2">
    <source>
        <dbReference type="EMBL" id="NVF12131.1"/>
    </source>
</evidence>
<feature type="transmembrane region" description="Helical" evidence="1">
    <location>
        <begin position="46"/>
        <end position="63"/>
    </location>
</feature>